<organism evidence="11 12">
    <name type="scientific">Phaedon cochleariae</name>
    <name type="common">Mustard beetle</name>
    <dbReference type="NCBI Taxonomy" id="80249"/>
    <lineage>
        <taxon>Eukaryota</taxon>
        <taxon>Metazoa</taxon>
        <taxon>Ecdysozoa</taxon>
        <taxon>Arthropoda</taxon>
        <taxon>Hexapoda</taxon>
        <taxon>Insecta</taxon>
        <taxon>Pterygota</taxon>
        <taxon>Neoptera</taxon>
        <taxon>Endopterygota</taxon>
        <taxon>Coleoptera</taxon>
        <taxon>Polyphaga</taxon>
        <taxon>Cucujiformia</taxon>
        <taxon>Chrysomeloidea</taxon>
        <taxon>Chrysomelidae</taxon>
        <taxon>Chrysomelinae</taxon>
        <taxon>Chrysomelini</taxon>
        <taxon>Phaedon</taxon>
    </lineage>
</organism>
<dbReference type="Pfam" id="PF01762">
    <property type="entry name" value="Galactosyl_T"/>
    <property type="match status" value="1"/>
</dbReference>
<proteinExistence type="inferred from homology"/>
<dbReference type="InterPro" id="IPR002659">
    <property type="entry name" value="Glyco_trans_31"/>
</dbReference>
<dbReference type="PANTHER" id="PTHR11214">
    <property type="entry name" value="BETA-1,3-N-ACETYLGLUCOSAMINYLTRANSFERASE"/>
    <property type="match status" value="1"/>
</dbReference>
<keyword evidence="8 10" id="KW-0333">Golgi apparatus</keyword>
<keyword evidence="4" id="KW-0808">Transferase</keyword>
<comment type="similarity">
    <text evidence="2 10">Belongs to the glycosyltransferase 31 family.</text>
</comment>
<keyword evidence="3 10" id="KW-0328">Glycosyltransferase</keyword>
<dbReference type="AlphaFoldDB" id="A0A9P0DYY4"/>
<reference evidence="11" key="2">
    <citation type="submission" date="2022-10" db="EMBL/GenBank/DDBJ databases">
        <authorList>
            <consortium name="ENA_rothamsted_submissions"/>
            <consortium name="culmorum"/>
            <person name="King R."/>
        </authorList>
    </citation>
    <scope>NUCLEOTIDE SEQUENCE</scope>
</reference>
<dbReference type="EMBL" id="OU896715">
    <property type="protein sequence ID" value="CAH1183752.1"/>
    <property type="molecule type" value="Genomic_DNA"/>
</dbReference>
<evidence type="ECO:0000313" key="11">
    <source>
        <dbReference type="EMBL" id="CAH1183752.1"/>
    </source>
</evidence>
<dbReference type="PROSITE" id="PS51257">
    <property type="entry name" value="PROKAR_LIPOPROTEIN"/>
    <property type="match status" value="1"/>
</dbReference>
<keyword evidence="12" id="KW-1185">Reference proteome</keyword>
<dbReference type="OrthoDB" id="1158011at2759"/>
<evidence type="ECO:0000256" key="4">
    <source>
        <dbReference type="ARBA" id="ARBA00022679"/>
    </source>
</evidence>
<reference evidence="11" key="1">
    <citation type="submission" date="2022-01" db="EMBL/GenBank/DDBJ databases">
        <authorList>
            <person name="King R."/>
        </authorList>
    </citation>
    <scope>NUCLEOTIDE SEQUENCE</scope>
</reference>
<evidence type="ECO:0000256" key="9">
    <source>
        <dbReference type="ARBA" id="ARBA00023136"/>
    </source>
</evidence>
<sequence length="374" mass="43628">MRKIIRKPIQILFLVIFFILGCIFTSSITPMDRTCRVQDTDREYNIMKNSKFKNPDLIILILSAPENLKKRNIVRDTWLKLAYHEGNENNHFQYKHYFVIGNLGQYARQLHELKLEQSKFKDILILPIDDSYKKLTEKVKQSFQWLSEQSEYGLGFKYVLKCDDDSFVNLGKLISELMHIDRILISNDGSVPKIQDGLQEYISYNIQINDPANISHLNLYWGYFSGNARIQTKGKWKEINWIASDHYLPYALGGGYVLSKNLVVLIGKTCEHLRSFKSEDVSVGMWLAPINNIVRVHDIRFDTEWISRGCKNTNLITHNVSPAEMNKLFKNLMTFGKMCSTETTRRKHYIYDWNVPNSECCKVNKENVIRLPGP</sequence>
<keyword evidence="5" id="KW-0812">Transmembrane</keyword>
<dbReference type="GO" id="GO:0006493">
    <property type="term" value="P:protein O-linked glycosylation"/>
    <property type="evidence" value="ECO:0007669"/>
    <property type="project" value="TreeGrafter"/>
</dbReference>
<dbReference type="Gene3D" id="3.90.550.50">
    <property type="match status" value="2"/>
</dbReference>
<keyword evidence="9" id="KW-0472">Membrane</keyword>
<evidence type="ECO:0000256" key="10">
    <source>
        <dbReference type="RuleBase" id="RU363063"/>
    </source>
</evidence>
<evidence type="ECO:0000256" key="2">
    <source>
        <dbReference type="ARBA" id="ARBA00008661"/>
    </source>
</evidence>
<evidence type="ECO:0000256" key="6">
    <source>
        <dbReference type="ARBA" id="ARBA00022968"/>
    </source>
</evidence>
<dbReference type="EC" id="2.4.1.-" evidence="10"/>
<name>A0A9P0DYY4_PHACE</name>
<dbReference type="PANTHER" id="PTHR11214:SF3">
    <property type="entry name" value="BETA-1,3-GALACTOSYLTRANSFERASE 6"/>
    <property type="match status" value="1"/>
</dbReference>
<evidence type="ECO:0000256" key="3">
    <source>
        <dbReference type="ARBA" id="ARBA00022676"/>
    </source>
</evidence>
<dbReference type="GO" id="GO:0006024">
    <property type="term" value="P:glycosaminoglycan biosynthetic process"/>
    <property type="evidence" value="ECO:0007669"/>
    <property type="project" value="TreeGrafter"/>
</dbReference>
<accession>A0A9P0DYY4</accession>
<evidence type="ECO:0000313" key="12">
    <source>
        <dbReference type="Proteomes" id="UP001153737"/>
    </source>
</evidence>
<comment type="subcellular location">
    <subcellularLocation>
        <location evidence="1 10">Golgi apparatus membrane</location>
        <topology evidence="1 10">Single-pass type II membrane protein</topology>
    </subcellularLocation>
</comment>
<dbReference type="GO" id="GO:0047220">
    <property type="term" value="F:galactosylxylosylprotein 3-beta-galactosyltransferase activity"/>
    <property type="evidence" value="ECO:0007669"/>
    <property type="project" value="TreeGrafter"/>
</dbReference>
<evidence type="ECO:0000256" key="8">
    <source>
        <dbReference type="ARBA" id="ARBA00023034"/>
    </source>
</evidence>
<dbReference type="GO" id="GO:0000139">
    <property type="term" value="C:Golgi membrane"/>
    <property type="evidence" value="ECO:0007669"/>
    <property type="project" value="UniProtKB-SubCell"/>
</dbReference>
<gene>
    <name evidence="11" type="ORF">PHAECO_LOCUS12391</name>
</gene>
<evidence type="ECO:0000256" key="1">
    <source>
        <dbReference type="ARBA" id="ARBA00004323"/>
    </source>
</evidence>
<evidence type="ECO:0000256" key="5">
    <source>
        <dbReference type="ARBA" id="ARBA00022692"/>
    </source>
</evidence>
<dbReference type="Proteomes" id="UP001153737">
    <property type="component" value="Chromosome 9"/>
</dbReference>
<keyword evidence="6" id="KW-0735">Signal-anchor</keyword>
<protein>
    <recommendedName>
        <fullName evidence="10">Hexosyltransferase</fullName>
        <ecNumber evidence="10">2.4.1.-</ecNumber>
    </recommendedName>
</protein>
<evidence type="ECO:0000256" key="7">
    <source>
        <dbReference type="ARBA" id="ARBA00022989"/>
    </source>
</evidence>
<keyword evidence="7" id="KW-1133">Transmembrane helix</keyword>